<evidence type="ECO:0000313" key="6">
    <source>
        <dbReference type="Proteomes" id="UP000075920"/>
    </source>
</evidence>
<feature type="chain" id="PRO_5008140805" evidence="3">
    <location>
        <begin position="26"/>
        <end position="114"/>
    </location>
</feature>
<evidence type="ECO:0000256" key="1">
    <source>
        <dbReference type="ARBA" id="ARBA00004613"/>
    </source>
</evidence>
<dbReference type="Pfam" id="PF15430">
    <property type="entry name" value="SVWC"/>
    <property type="match status" value="1"/>
</dbReference>
<evidence type="ECO:0000256" key="3">
    <source>
        <dbReference type="SAM" id="SignalP"/>
    </source>
</evidence>
<feature type="domain" description="Single" evidence="4">
    <location>
        <begin position="42"/>
        <end position="108"/>
    </location>
</feature>
<dbReference type="PANTHER" id="PTHR39957:SF2">
    <property type="entry name" value="GEO11553P1"/>
    <property type="match status" value="1"/>
</dbReference>
<dbReference type="PANTHER" id="PTHR39957">
    <property type="entry name" value="AT09846P1-RELATED"/>
    <property type="match status" value="1"/>
</dbReference>
<dbReference type="AlphaFoldDB" id="A0A182W5X5"/>
<organism evidence="5 6">
    <name type="scientific">Anopheles minimus</name>
    <dbReference type="NCBI Taxonomy" id="112268"/>
    <lineage>
        <taxon>Eukaryota</taxon>
        <taxon>Metazoa</taxon>
        <taxon>Ecdysozoa</taxon>
        <taxon>Arthropoda</taxon>
        <taxon>Hexapoda</taxon>
        <taxon>Insecta</taxon>
        <taxon>Pterygota</taxon>
        <taxon>Neoptera</taxon>
        <taxon>Endopterygota</taxon>
        <taxon>Diptera</taxon>
        <taxon>Nematocera</taxon>
        <taxon>Culicoidea</taxon>
        <taxon>Culicidae</taxon>
        <taxon>Anophelinae</taxon>
        <taxon>Anopheles</taxon>
    </lineage>
</organism>
<reference evidence="5" key="2">
    <citation type="submission" date="2020-05" db="UniProtKB">
        <authorList>
            <consortium name="EnsemblMetazoa"/>
        </authorList>
    </citation>
    <scope>IDENTIFICATION</scope>
    <source>
        <strain evidence="5">MINIMUS1</strain>
    </source>
</reference>
<dbReference type="GO" id="GO:0005576">
    <property type="term" value="C:extracellular region"/>
    <property type="evidence" value="ECO:0007669"/>
    <property type="project" value="UniProtKB-SubCell"/>
</dbReference>
<keyword evidence="2" id="KW-0964">Secreted</keyword>
<proteinExistence type="predicted"/>
<evidence type="ECO:0000256" key="2">
    <source>
        <dbReference type="ARBA" id="ARBA00022525"/>
    </source>
</evidence>
<keyword evidence="3" id="KW-0732">Signal</keyword>
<evidence type="ECO:0000259" key="4">
    <source>
        <dbReference type="SMART" id="SM01318"/>
    </source>
</evidence>
<protein>
    <submittedName>
        <fullName evidence="5">SVWC domain-containing protein</fullName>
    </submittedName>
</protein>
<dbReference type="VEuPathDB" id="VectorBase:AMIN005741"/>
<reference evidence="6" key="1">
    <citation type="submission" date="2013-03" db="EMBL/GenBank/DDBJ databases">
        <title>The Genome Sequence of Anopheles minimus MINIMUS1.</title>
        <authorList>
            <consortium name="The Broad Institute Genomics Platform"/>
            <person name="Neafsey D.E."/>
            <person name="Walton C."/>
            <person name="Walker B."/>
            <person name="Young S.K."/>
            <person name="Zeng Q."/>
            <person name="Gargeya S."/>
            <person name="Fitzgerald M."/>
            <person name="Haas B."/>
            <person name="Abouelleil A."/>
            <person name="Allen A.W."/>
            <person name="Alvarado L."/>
            <person name="Arachchi H.M."/>
            <person name="Berlin A.M."/>
            <person name="Chapman S.B."/>
            <person name="Gainer-Dewar J."/>
            <person name="Goldberg J."/>
            <person name="Griggs A."/>
            <person name="Gujja S."/>
            <person name="Hansen M."/>
            <person name="Howarth C."/>
            <person name="Imamovic A."/>
            <person name="Ireland A."/>
            <person name="Larimer J."/>
            <person name="McCowan C."/>
            <person name="Murphy C."/>
            <person name="Pearson M."/>
            <person name="Poon T.W."/>
            <person name="Priest M."/>
            <person name="Roberts A."/>
            <person name="Saif S."/>
            <person name="Shea T."/>
            <person name="Sisk P."/>
            <person name="Sykes S."/>
            <person name="Wortman J."/>
            <person name="Nusbaum C."/>
            <person name="Birren B."/>
        </authorList>
    </citation>
    <scope>NUCLEOTIDE SEQUENCE [LARGE SCALE GENOMIC DNA]</scope>
    <source>
        <strain evidence="6">MINIMUS1</strain>
    </source>
</reference>
<accession>A0A182W5X5</accession>
<comment type="subcellular location">
    <subcellularLocation>
        <location evidence="1">Secreted</location>
    </subcellularLocation>
</comment>
<keyword evidence="6" id="KW-1185">Reference proteome</keyword>
<dbReference type="SMART" id="SM01318">
    <property type="entry name" value="SVWC"/>
    <property type="match status" value="1"/>
</dbReference>
<dbReference type="InterPro" id="IPR053308">
    <property type="entry name" value="Vago-like"/>
</dbReference>
<name>A0A182W5X5_9DIPT</name>
<sequence>MKPAINRLVPVALALFVCLASISDAYVFIIPDAKSPNQKDHCYDEATKILVPVNEDRQRPNRCETMSCGDDYSLHVAGCGAIAAGPGMIITKTDFSKPYPDCCPKLAMSAENIV</sequence>
<dbReference type="EnsemblMetazoa" id="AMIN005741-RA">
    <property type="protein sequence ID" value="AMIN005741-PA"/>
    <property type="gene ID" value="AMIN005741"/>
</dbReference>
<evidence type="ECO:0000313" key="5">
    <source>
        <dbReference type="EnsemblMetazoa" id="AMIN005741-PA"/>
    </source>
</evidence>
<dbReference type="Proteomes" id="UP000075920">
    <property type="component" value="Unassembled WGS sequence"/>
</dbReference>
<feature type="signal peptide" evidence="3">
    <location>
        <begin position="1"/>
        <end position="25"/>
    </location>
</feature>
<dbReference type="InterPro" id="IPR029277">
    <property type="entry name" value="SVWC_dom"/>
</dbReference>